<reference evidence="1 2" key="1">
    <citation type="journal article" date="2016" name="Nat. Commun.">
        <title>Ectomycorrhizal ecology is imprinted in the genome of the dominant symbiotic fungus Cenococcum geophilum.</title>
        <authorList>
            <consortium name="DOE Joint Genome Institute"/>
            <person name="Peter M."/>
            <person name="Kohler A."/>
            <person name="Ohm R.A."/>
            <person name="Kuo A."/>
            <person name="Krutzmann J."/>
            <person name="Morin E."/>
            <person name="Arend M."/>
            <person name="Barry K.W."/>
            <person name="Binder M."/>
            <person name="Choi C."/>
            <person name="Clum A."/>
            <person name="Copeland A."/>
            <person name="Grisel N."/>
            <person name="Haridas S."/>
            <person name="Kipfer T."/>
            <person name="LaButti K."/>
            <person name="Lindquist E."/>
            <person name="Lipzen A."/>
            <person name="Maire R."/>
            <person name="Meier B."/>
            <person name="Mihaltcheva S."/>
            <person name="Molinier V."/>
            <person name="Murat C."/>
            <person name="Poggeler S."/>
            <person name="Quandt C.A."/>
            <person name="Sperisen C."/>
            <person name="Tritt A."/>
            <person name="Tisserant E."/>
            <person name="Crous P.W."/>
            <person name="Henrissat B."/>
            <person name="Nehls U."/>
            <person name="Egli S."/>
            <person name="Spatafora J.W."/>
            <person name="Grigoriev I.V."/>
            <person name="Martin F.M."/>
        </authorList>
    </citation>
    <scope>NUCLEOTIDE SEQUENCE [LARGE SCALE GENOMIC DNA]</scope>
    <source>
        <strain evidence="1 2">CBS 459.81</strain>
    </source>
</reference>
<dbReference type="Proteomes" id="UP000250266">
    <property type="component" value="Unassembled WGS sequence"/>
</dbReference>
<evidence type="ECO:0000313" key="1">
    <source>
        <dbReference type="EMBL" id="OCK85034.1"/>
    </source>
</evidence>
<proteinExistence type="predicted"/>
<dbReference type="EMBL" id="KV744825">
    <property type="protein sequence ID" value="OCK85034.1"/>
    <property type="molecule type" value="Genomic_DNA"/>
</dbReference>
<keyword evidence="2" id="KW-1185">Reference proteome</keyword>
<dbReference type="AlphaFoldDB" id="A0A8E2JJR5"/>
<sequence>MYLCRSACGFDKNSTSNPALNLCPCWGIVDPKRGSRCLARTDSKHGRSNFTPFFQPLHKSSLSSPRSLSVLSFAQLPLGLCEERWLVVQKGNTTVTYRLKRHDAKIEHLETPIKPFYVARHARLCGHWQACPIQNSLSWFHFLIALSFEIL</sequence>
<organism evidence="1 2">
    <name type="scientific">Lepidopterella palustris CBS 459.81</name>
    <dbReference type="NCBI Taxonomy" id="1314670"/>
    <lineage>
        <taxon>Eukaryota</taxon>
        <taxon>Fungi</taxon>
        <taxon>Dikarya</taxon>
        <taxon>Ascomycota</taxon>
        <taxon>Pezizomycotina</taxon>
        <taxon>Dothideomycetes</taxon>
        <taxon>Pleosporomycetidae</taxon>
        <taxon>Mytilinidiales</taxon>
        <taxon>Argynnaceae</taxon>
        <taxon>Lepidopterella</taxon>
    </lineage>
</organism>
<accession>A0A8E2JJR5</accession>
<gene>
    <name evidence="1" type="ORF">K432DRAFT_377996</name>
</gene>
<evidence type="ECO:0000313" key="2">
    <source>
        <dbReference type="Proteomes" id="UP000250266"/>
    </source>
</evidence>
<protein>
    <submittedName>
        <fullName evidence="1">Uncharacterized protein</fullName>
    </submittedName>
</protein>
<name>A0A8E2JJR5_9PEZI</name>